<evidence type="ECO:0000256" key="1">
    <source>
        <dbReference type="SAM" id="Coils"/>
    </source>
</evidence>
<comment type="caution">
    <text evidence="2">The sequence shown here is derived from an EMBL/GenBank/DDBJ whole genome shotgun (WGS) entry which is preliminary data.</text>
</comment>
<accession>M3JCH3</accession>
<gene>
    <name evidence="2" type="ORF">H740_03497</name>
</gene>
<keyword evidence="1" id="KW-0175">Coiled coil</keyword>
<protein>
    <submittedName>
        <fullName evidence="2">Glutamyl-tRNA synthetase</fullName>
    </submittedName>
</protein>
<proteinExistence type="predicted"/>
<dbReference type="EMBL" id="AOTD01000089">
    <property type="protein sequence ID" value="EMG31008.1"/>
    <property type="molecule type" value="Genomic_DNA"/>
</dbReference>
<dbReference type="AlphaFoldDB" id="M3JCH3"/>
<keyword evidence="2" id="KW-0436">Ligase</keyword>
<evidence type="ECO:0000313" key="2">
    <source>
        <dbReference type="EMBL" id="EMG31008.1"/>
    </source>
</evidence>
<organism evidence="2 3">
    <name type="scientific">Campylobacter showae CC57C</name>
    <dbReference type="NCBI Taxonomy" id="1073353"/>
    <lineage>
        <taxon>Bacteria</taxon>
        <taxon>Pseudomonadati</taxon>
        <taxon>Campylobacterota</taxon>
        <taxon>Epsilonproteobacteria</taxon>
        <taxon>Campylobacterales</taxon>
        <taxon>Campylobacteraceae</taxon>
        <taxon>Campylobacter</taxon>
    </lineage>
</organism>
<sequence>MNSSIQKSFQQYGSIVSQAKEQRAKKEAGGTSFGAQILTQSAASLGLATQAEKSLQTNTRISSESTVAPRNSLADSITKVKFQSNVYGYSMDSEGFMGADFNKAAGLPSNFKIKKKSLDEFIRHATKDNNLNGFLFANVTGKLFGNNVFDDIDIANTIGQYYNIFSQVMGDNLNKDYFTDSDLLNLPKGYSSKGMETFNIRGNLTEKRNINFLNDRSEEKVTNIYRNNFEEASKLKNDLKEVGVDFNLHQLDFSPKSLRTNYSRNAWGFNPDMSVYQNSNGYTKEALFMSFLKSENPMILEGGTTKVKDSVLANNITIAAQTAEFRNFREELEKVEKIMQSEEALKRTIKEHLKYKVMELDDKKISKISSDLFNRFTQIYRDTKIKNML</sequence>
<dbReference type="GO" id="GO:0004812">
    <property type="term" value="F:aminoacyl-tRNA ligase activity"/>
    <property type="evidence" value="ECO:0007669"/>
    <property type="project" value="UniProtKB-KW"/>
</dbReference>
<reference evidence="2 3" key="1">
    <citation type="submission" date="2013-02" db="EMBL/GenBank/DDBJ databases">
        <title>Co-occurrence of anaerobic bacteria in colorectal carcinomas.</title>
        <authorList>
            <person name="Holt R.A."/>
            <person name="Warren R.L."/>
            <person name="Allen-Vercoe E."/>
            <person name="Pleasance S."/>
            <person name="Freeman D.J."/>
            <person name="Watson P."/>
            <person name="Moore R."/>
            <person name="Cochrane K."/>
        </authorList>
    </citation>
    <scope>NUCLEOTIDE SEQUENCE [LARGE SCALE GENOMIC DNA]</scope>
    <source>
        <strain evidence="2 3">CC57C</strain>
    </source>
</reference>
<dbReference type="Proteomes" id="UP000011782">
    <property type="component" value="Unassembled WGS sequence"/>
</dbReference>
<name>M3JCH3_9BACT</name>
<dbReference type="RefSeq" id="WP_004322522.1">
    <property type="nucleotide sequence ID" value="NZ_AOTD01000089.1"/>
</dbReference>
<dbReference type="InterPro" id="IPR058078">
    <property type="entry name" value="Cj0814-like"/>
</dbReference>
<dbReference type="PATRIC" id="fig|1073353.3.peg.746"/>
<dbReference type="OrthoDB" id="5363613at2"/>
<feature type="coiled-coil region" evidence="1">
    <location>
        <begin position="318"/>
        <end position="345"/>
    </location>
</feature>
<evidence type="ECO:0000313" key="3">
    <source>
        <dbReference type="Proteomes" id="UP000011782"/>
    </source>
</evidence>
<keyword evidence="2" id="KW-0030">Aminoacyl-tRNA synthetase</keyword>
<dbReference type="NCBIfam" id="NF046095">
    <property type="entry name" value="flg_dep_Cj0814"/>
    <property type="match status" value="1"/>
</dbReference>